<dbReference type="Pfam" id="PF14025">
    <property type="entry name" value="DUF4241"/>
    <property type="match status" value="1"/>
</dbReference>
<proteinExistence type="predicted"/>
<sequence>PRAAAPASTAARARCVRPACTPGSPPLRAGQDPDALQDGRLFGFGADTGTGCFLDAAGRDHFTERARRPRHLRGGFLSLQDTEPITAA</sequence>
<gene>
    <name evidence="2" type="ORF">ACFQZU_19070</name>
</gene>
<protein>
    <submittedName>
        <fullName evidence="2">DUF4241 domain-containing protein</fullName>
    </submittedName>
</protein>
<name>A0ABW3BK22_9ACTN</name>
<evidence type="ECO:0000313" key="2">
    <source>
        <dbReference type="EMBL" id="MFD0803410.1"/>
    </source>
</evidence>
<reference evidence="3" key="1">
    <citation type="journal article" date="2019" name="Int. J. Syst. Evol. Microbiol.">
        <title>The Global Catalogue of Microorganisms (GCM) 10K type strain sequencing project: providing services to taxonomists for standard genome sequencing and annotation.</title>
        <authorList>
            <consortium name="The Broad Institute Genomics Platform"/>
            <consortium name="The Broad Institute Genome Sequencing Center for Infectious Disease"/>
            <person name="Wu L."/>
            <person name="Ma J."/>
        </authorList>
    </citation>
    <scope>NUCLEOTIDE SEQUENCE [LARGE SCALE GENOMIC DNA]</scope>
    <source>
        <strain evidence="3">CCUG 63369</strain>
    </source>
</reference>
<feature type="region of interest" description="Disordered" evidence="1">
    <location>
        <begin position="1"/>
        <end position="34"/>
    </location>
</feature>
<dbReference type="EMBL" id="JBHTHR010000877">
    <property type="protein sequence ID" value="MFD0803410.1"/>
    <property type="molecule type" value="Genomic_DNA"/>
</dbReference>
<feature type="compositionally biased region" description="Low complexity" evidence="1">
    <location>
        <begin position="1"/>
        <end position="13"/>
    </location>
</feature>
<dbReference type="Proteomes" id="UP001596956">
    <property type="component" value="Unassembled WGS sequence"/>
</dbReference>
<organism evidence="2 3">
    <name type="scientific">Streptomonospora algeriensis</name>
    <dbReference type="NCBI Taxonomy" id="995084"/>
    <lineage>
        <taxon>Bacteria</taxon>
        <taxon>Bacillati</taxon>
        <taxon>Actinomycetota</taxon>
        <taxon>Actinomycetes</taxon>
        <taxon>Streptosporangiales</taxon>
        <taxon>Nocardiopsidaceae</taxon>
        <taxon>Streptomonospora</taxon>
    </lineage>
</organism>
<comment type="caution">
    <text evidence="2">The sequence shown here is derived from an EMBL/GenBank/DDBJ whole genome shotgun (WGS) entry which is preliminary data.</text>
</comment>
<dbReference type="InterPro" id="IPR025335">
    <property type="entry name" value="DUF4241"/>
</dbReference>
<evidence type="ECO:0000256" key="1">
    <source>
        <dbReference type="SAM" id="MobiDB-lite"/>
    </source>
</evidence>
<evidence type="ECO:0000313" key="3">
    <source>
        <dbReference type="Proteomes" id="UP001596956"/>
    </source>
</evidence>
<accession>A0ABW3BK22</accession>
<feature type="non-terminal residue" evidence="2">
    <location>
        <position position="1"/>
    </location>
</feature>
<keyword evidence="3" id="KW-1185">Reference proteome</keyword>